<dbReference type="GO" id="GO:0016020">
    <property type="term" value="C:membrane"/>
    <property type="evidence" value="ECO:0007669"/>
    <property type="project" value="UniProtKB-SubCell"/>
</dbReference>
<evidence type="ECO:0000256" key="7">
    <source>
        <dbReference type="SAM" id="Phobius"/>
    </source>
</evidence>
<reference evidence="9" key="2">
    <citation type="submission" date="2021-12" db="EMBL/GenBank/DDBJ databases">
        <title>Resequencing data analysis of finger millet.</title>
        <authorList>
            <person name="Hatakeyama M."/>
            <person name="Aluri S."/>
            <person name="Balachadran M.T."/>
            <person name="Sivarajan S.R."/>
            <person name="Poveda L."/>
            <person name="Shimizu-Inatsugi R."/>
            <person name="Schlapbach R."/>
            <person name="Sreeman S.M."/>
            <person name="Shimizu K.K."/>
        </authorList>
    </citation>
    <scope>NUCLEOTIDE SEQUENCE</scope>
</reference>
<name>A0AAV5BQT9_ELECO</name>
<feature type="transmembrane region" description="Helical" evidence="7">
    <location>
        <begin position="39"/>
        <end position="60"/>
    </location>
</feature>
<evidence type="ECO:0000256" key="3">
    <source>
        <dbReference type="ARBA" id="ARBA00022692"/>
    </source>
</evidence>
<keyword evidence="4" id="KW-0029">Amino-acid transport</keyword>
<dbReference type="PANTHER" id="PTHR48017">
    <property type="entry name" value="OS05G0424000 PROTEIN-RELATED"/>
    <property type="match status" value="1"/>
</dbReference>
<dbReference type="InterPro" id="IPR013057">
    <property type="entry name" value="AA_transpt_TM"/>
</dbReference>
<dbReference type="Pfam" id="PF01490">
    <property type="entry name" value="Aa_trans"/>
    <property type="match status" value="1"/>
</dbReference>
<evidence type="ECO:0000259" key="8">
    <source>
        <dbReference type="Pfam" id="PF01490"/>
    </source>
</evidence>
<keyword evidence="6 7" id="KW-0472">Membrane</keyword>
<dbReference type="GO" id="GO:0006865">
    <property type="term" value="P:amino acid transport"/>
    <property type="evidence" value="ECO:0007669"/>
    <property type="project" value="UniProtKB-KW"/>
</dbReference>
<organism evidence="9 10">
    <name type="scientific">Eleusine coracana subsp. coracana</name>
    <dbReference type="NCBI Taxonomy" id="191504"/>
    <lineage>
        <taxon>Eukaryota</taxon>
        <taxon>Viridiplantae</taxon>
        <taxon>Streptophyta</taxon>
        <taxon>Embryophyta</taxon>
        <taxon>Tracheophyta</taxon>
        <taxon>Spermatophyta</taxon>
        <taxon>Magnoliopsida</taxon>
        <taxon>Liliopsida</taxon>
        <taxon>Poales</taxon>
        <taxon>Poaceae</taxon>
        <taxon>PACMAD clade</taxon>
        <taxon>Chloridoideae</taxon>
        <taxon>Cynodonteae</taxon>
        <taxon>Eleusininae</taxon>
        <taxon>Eleusine</taxon>
    </lineage>
</organism>
<accession>A0AAV5BQT9</accession>
<sequence length="130" mass="14437">MTTTASSVHTNSHTQKKNYTYMNAVRSNFSTAKVTFCGVIQYVTIVIEYTISSSISMLAIRRAGCFHIEGHANPCKSSSKPYMILFGVVQVLFSQIQDFDQIWWLSIVTVVLPFITYSSIGLSLGVAQIV</sequence>
<comment type="subcellular location">
    <subcellularLocation>
        <location evidence="1">Membrane</location>
    </subcellularLocation>
</comment>
<evidence type="ECO:0000256" key="4">
    <source>
        <dbReference type="ARBA" id="ARBA00022970"/>
    </source>
</evidence>
<comment type="caution">
    <text evidence="9">The sequence shown here is derived from an EMBL/GenBank/DDBJ whole genome shotgun (WGS) entry which is preliminary data.</text>
</comment>
<evidence type="ECO:0000256" key="1">
    <source>
        <dbReference type="ARBA" id="ARBA00004370"/>
    </source>
</evidence>
<keyword evidence="2" id="KW-0813">Transport</keyword>
<gene>
    <name evidence="9" type="primary">ga03831</name>
    <name evidence="9" type="ORF">PR202_ga03831</name>
</gene>
<dbReference type="AlphaFoldDB" id="A0AAV5BQT9"/>
<dbReference type="Proteomes" id="UP001054889">
    <property type="component" value="Unassembled WGS sequence"/>
</dbReference>
<keyword evidence="3 7" id="KW-0812">Transmembrane</keyword>
<keyword evidence="10" id="KW-1185">Reference proteome</keyword>
<proteinExistence type="predicted"/>
<feature type="domain" description="Amino acid transporter transmembrane" evidence="8">
    <location>
        <begin position="11"/>
        <end position="119"/>
    </location>
</feature>
<evidence type="ECO:0000313" key="9">
    <source>
        <dbReference type="EMBL" id="GJM87837.1"/>
    </source>
</evidence>
<evidence type="ECO:0000256" key="2">
    <source>
        <dbReference type="ARBA" id="ARBA00022448"/>
    </source>
</evidence>
<evidence type="ECO:0000256" key="6">
    <source>
        <dbReference type="ARBA" id="ARBA00023136"/>
    </source>
</evidence>
<feature type="transmembrane region" description="Helical" evidence="7">
    <location>
        <begin position="102"/>
        <end position="127"/>
    </location>
</feature>
<keyword evidence="5 7" id="KW-1133">Transmembrane helix</keyword>
<evidence type="ECO:0000256" key="5">
    <source>
        <dbReference type="ARBA" id="ARBA00022989"/>
    </source>
</evidence>
<reference evidence="9" key="1">
    <citation type="journal article" date="2018" name="DNA Res.">
        <title>Multiple hybrid de novo genome assembly of finger millet, an orphan allotetraploid crop.</title>
        <authorList>
            <person name="Hatakeyama M."/>
            <person name="Aluri S."/>
            <person name="Balachadran M.T."/>
            <person name="Sivarajan S.R."/>
            <person name="Patrignani A."/>
            <person name="Gruter S."/>
            <person name="Poveda L."/>
            <person name="Shimizu-Inatsugi R."/>
            <person name="Baeten J."/>
            <person name="Francoijs K.J."/>
            <person name="Nataraja K.N."/>
            <person name="Reddy Y.A.N."/>
            <person name="Phadnis S."/>
            <person name="Ravikumar R.L."/>
            <person name="Schlapbach R."/>
            <person name="Sreeman S.M."/>
            <person name="Shimizu K.K."/>
        </authorList>
    </citation>
    <scope>NUCLEOTIDE SEQUENCE</scope>
</reference>
<protein>
    <recommendedName>
        <fullName evidence="8">Amino acid transporter transmembrane domain-containing protein</fullName>
    </recommendedName>
</protein>
<evidence type="ECO:0000313" key="10">
    <source>
        <dbReference type="Proteomes" id="UP001054889"/>
    </source>
</evidence>
<dbReference type="EMBL" id="BQKI01000002">
    <property type="protein sequence ID" value="GJM87837.1"/>
    <property type="molecule type" value="Genomic_DNA"/>
</dbReference>